<keyword evidence="2" id="KW-1185">Reference proteome</keyword>
<evidence type="ECO:0000313" key="1">
    <source>
        <dbReference type="EMBL" id="CAG8601188.1"/>
    </source>
</evidence>
<comment type="caution">
    <text evidence="1">The sequence shown here is derived from an EMBL/GenBank/DDBJ whole genome shotgun (WGS) entry which is preliminary data.</text>
</comment>
<evidence type="ECO:0000313" key="2">
    <source>
        <dbReference type="Proteomes" id="UP000789570"/>
    </source>
</evidence>
<dbReference type="EMBL" id="CAJVPQ010002547">
    <property type="protein sequence ID" value="CAG8601188.1"/>
    <property type="molecule type" value="Genomic_DNA"/>
</dbReference>
<organism evidence="1 2">
    <name type="scientific">Funneliformis caledonium</name>
    <dbReference type="NCBI Taxonomy" id="1117310"/>
    <lineage>
        <taxon>Eukaryota</taxon>
        <taxon>Fungi</taxon>
        <taxon>Fungi incertae sedis</taxon>
        <taxon>Mucoromycota</taxon>
        <taxon>Glomeromycotina</taxon>
        <taxon>Glomeromycetes</taxon>
        <taxon>Glomerales</taxon>
        <taxon>Glomeraceae</taxon>
        <taxon>Funneliformis</taxon>
    </lineage>
</organism>
<sequence length="224" mass="26090">NQMFQPLIDNPTSLKVRSLRLIGELTEYSSLLQKIGPHVENLVIKLFTHDESNALESVIKYCTKVRFLQISSIDTYDIPQVCELITSIGAHLEYLSLKILFALNIPCIFISSKLLDELGPVLSNHSSSLKYLNLFLSIDPIFMRNFLDEVQDINLKKLLIRNCHYEDVDVAFDVLKEFAEEQMIDDFVYEIVDYFCIHTKVRDYIDEVQKNKYPDLVFRIPDFE</sequence>
<gene>
    <name evidence="1" type="ORF">FCALED_LOCUS8599</name>
</gene>
<dbReference type="OrthoDB" id="2354532at2759"/>
<reference evidence="1" key="1">
    <citation type="submission" date="2021-06" db="EMBL/GenBank/DDBJ databases">
        <authorList>
            <person name="Kallberg Y."/>
            <person name="Tangrot J."/>
            <person name="Rosling A."/>
        </authorList>
    </citation>
    <scope>NUCLEOTIDE SEQUENCE</scope>
    <source>
        <strain evidence="1">UK204</strain>
    </source>
</reference>
<feature type="non-terminal residue" evidence="1">
    <location>
        <position position="1"/>
    </location>
</feature>
<dbReference type="AlphaFoldDB" id="A0A9N9CGZ1"/>
<accession>A0A9N9CGZ1</accession>
<dbReference type="SUPFAM" id="SSF52047">
    <property type="entry name" value="RNI-like"/>
    <property type="match status" value="1"/>
</dbReference>
<protein>
    <submittedName>
        <fullName evidence="1">1482_t:CDS:1</fullName>
    </submittedName>
</protein>
<proteinExistence type="predicted"/>
<name>A0A9N9CGZ1_9GLOM</name>
<dbReference type="Proteomes" id="UP000789570">
    <property type="component" value="Unassembled WGS sequence"/>
</dbReference>